<keyword evidence="4" id="KW-0378">Hydrolase</keyword>
<protein>
    <submittedName>
        <fullName evidence="4">Restriction endonuclease</fullName>
    </submittedName>
</protein>
<dbReference type="InterPro" id="IPR011856">
    <property type="entry name" value="tRNA_endonuc-like_dom_sf"/>
</dbReference>
<reference evidence="4 5" key="1">
    <citation type="submission" date="2018-01" db="EMBL/GenBank/DDBJ databases">
        <title>Draft genome sequence of Jiangella sp. GTF31.</title>
        <authorList>
            <person name="Sahin N."/>
            <person name="Ay H."/>
            <person name="Saygin H."/>
        </authorList>
    </citation>
    <scope>NUCLEOTIDE SEQUENCE [LARGE SCALE GENOMIC DNA]</scope>
    <source>
        <strain evidence="4 5">GTF31</strain>
    </source>
</reference>
<proteinExistence type="predicted"/>
<dbReference type="Pfam" id="PF04471">
    <property type="entry name" value="Mrr_cat"/>
    <property type="match status" value="1"/>
</dbReference>
<dbReference type="InterPro" id="IPR007560">
    <property type="entry name" value="Restrct_endonuc_IV_Mrr"/>
</dbReference>
<gene>
    <name evidence="4" type="ORF">C1I92_10815</name>
</gene>
<keyword evidence="4" id="KW-0255">Endonuclease</keyword>
<sequence>MLGVMSMHEVPQYQYLLWPTVIALRDLGGSGSIEEIVEKVLEQGDYSEEQQSVLHKDGPNTEIEYRLAWARTYLKGMGLANNSQRGVWSLTDEGRSVTESGLEPRRQQYLASLRERRKASSEDASDADGSEPDELTWQERLLDVLMKMSPGAFERLAQRLLREAGFVSATVTGRSGDGGIDGLGVYRMSLVSFPVFFQCKRYVGSVGSGAVRDFRGAMAGRGDKGLLITTGTFTADAKAEATRDGAPPLDLIDGGRLCELLKQYDLGIRTTTRIVEDIEIISDFFDDF</sequence>
<keyword evidence="5" id="KW-1185">Reference proteome</keyword>
<dbReference type="SUPFAM" id="SSF52980">
    <property type="entry name" value="Restriction endonuclease-like"/>
    <property type="match status" value="1"/>
</dbReference>
<name>A0A2W2B8U1_9ACTN</name>
<dbReference type="InterPro" id="IPR011335">
    <property type="entry name" value="Restrct_endonuc-II-like"/>
</dbReference>
<feature type="domain" description="Restriction system protein Mrr-like N-terminal" evidence="3">
    <location>
        <begin position="13"/>
        <end position="99"/>
    </location>
</feature>
<evidence type="ECO:0000259" key="2">
    <source>
        <dbReference type="Pfam" id="PF04471"/>
    </source>
</evidence>
<dbReference type="InterPro" id="IPR025745">
    <property type="entry name" value="Mrr-like_N_dom"/>
</dbReference>
<dbReference type="AlphaFoldDB" id="A0A2W2B8U1"/>
<evidence type="ECO:0000313" key="5">
    <source>
        <dbReference type="Proteomes" id="UP000248764"/>
    </source>
</evidence>
<comment type="caution">
    <text evidence="4">The sequence shown here is derived from an EMBL/GenBank/DDBJ whole genome shotgun (WGS) entry which is preliminary data.</text>
</comment>
<evidence type="ECO:0000259" key="3">
    <source>
        <dbReference type="Pfam" id="PF14338"/>
    </source>
</evidence>
<dbReference type="GO" id="GO:0003677">
    <property type="term" value="F:DNA binding"/>
    <property type="evidence" value="ECO:0007669"/>
    <property type="project" value="InterPro"/>
</dbReference>
<dbReference type="GO" id="GO:0009307">
    <property type="term" value="P:DNA restriction-modification system"/>
    <property type="evidence" value="ECO:0007669"/>
    <property type="project" value="InterPro"/>
</dbReference>
<dbReference type="GO" id="GO:0015666">
    <property type="term" value="F:restriction endodeoxyribonuclease activity"/>
    <property type="evidence" value="ECO:0007669"/>
    <property type="project" value="TreeGrafter"/>
</dbReference>
<dbReference type="Proteomes" id="UP000248764">
    <property type="component" value="Unassembled WGS sequence"/>
</dbReference>
<dbReference type="PANTHER" id="PTHR30015">
    <property type="entry name" value="MRR RESTRICTION SYSTEM PROTEIN"/>
    <property type="match status" value="1"/>
</dbReference>
<feature type="region of interest" description="Disordered" evidence="1">
    <location>
        <begin position="113"/>
        <end position="133"/>
    </location>
</feature>
<evidence type="ECO:0000256" key="1">
    <source>
        <dbReference type="SAM" id="MobiDB-lite"/>
    </source>
</evidence>
<keyword evidence="4" id="KW-0540">Nuclease</keyword>
<dbReference type="Gene3D" id="3.40.1350.10">
    <property type="match status" value="1"/>
</dbReference>
<accession>A0A2W2B8U1</accession>
<dbReference type="InterPro" id="IPR052906">
    <property type="entry name" value="Type_IV_Methyl-Rstrct_Enzyme"/>
</dbReference>
<feature type="domain" description="Restriction endonuclease type IV Mrr" evidence="2">
    <location>
        <begin position="146"/>
        <end position="261"/>
    </location>
</feature>
<evidence type="ECO:0000313" key="4">
    <source>
        <dbReference type="EMBL" id="PZF83941.1"/>
    </source>
</evidence>
<dbReference type="EMBL" id="POTW01000020">
    <property type="protein sequence ID" value="PZF83941.1"/>
    <property type="molecule type" value="Genomic_DNA"/>
</dbReference>
<feature type="compositionally biased region" description="Acidic residues" evidence="1">
    <location>
        <begin position="123"/>
        <end position="133"/>
    </location>
</feature>
<dbReference type="Pfam" id="PF14338">
    <property type="entry name" value="Mrr_N"/>
    <property type="match status" value="1"/>
</dbReference>
<dbReference type="PANTHER" id="PTHR30015:SF7">
    <property type="entry name" value="TYPE IV METHYL-DIRECTED RESTRICTION ENZYME ECOKMRR"/>
    <property type="match status" value="1"/>
</dbReference>
<organism evidence="4 5">
    <name type="scientific">Jiangella anatolica</name>
    <dbReference type="NCBI Taxonomy" id="2670374"/>
    <lineage>
        <taxon>Bacteria</taxon>
        <taxon>Bacillati</taxon>
        <taxon>Actinomycetota</taxon>
        <taxon>Actinomycetes</taxon>
        <taxon>Jiangellales</taxon>
        <taxon>Jiangellaceae</taxon>
        <taxon>Jiangella</taxon>
    </lineage>
</organism>